<reference evidence="1 2" key="1">
    <citation type="submission" date="2018-06" db="EMBL/GenBank/DDBJ databases">
        <title>Genomic Encyclopedia of Archaeal and Bacterial Type Strains, Phase II (KMG-II): from individual species to whole genera.</title>
        <authorList>
            <person name="Goeker M."/>
        </authorList>
    </citation>
    <scope>NUCLEOTIDE SEQUENCE [LARGE SCALE GENOMIC DNA]</scope>
    <source>
        <strain evidence="1 2">DSM 14825</strain>
    </source>
</reference>
<comment type="caution">
    <text evidence="1">The sequence shown here is derived from an EMBL/GenBank/DDBJ whole genome shotgun (WGS) entry which is preliminary data.</text>
</comment>
<gene>
    <name evidence="1" type="ORF">LY11_05274</name>
</gene>
<dbReference type="AlphaFoldDB" id="A0A327RS20"/>
<dbReference type="OrthoDB" id="9802795at2"/>
<sequence length="242" mass="27871">MQTRKNIDKPFTYYPWYILNQYNNSLSSNFDGRDIVVCGIYKDNKRSNYNGFYYDDLIGHNSDEGIRIKIGDILKASLVSGQYYELNGFLERGNVKDSNLPLIFNVAEIVGHDKLISKISESDFDLIKSKFESGLADIRSAIRTQLRENKYPKIVIITGNDSIVDKDFFSALGSENKDRYKIIFQKTNISSRTEIIYLFDQLEIKADNYLVFMRGGGSGIDVFEHKELCKKVLELNVLELQH</sequence>
<dbReference type="RefSeq" id="WP_111636527.1">
    <property type="nucleotide sequence ID" value="NZ_QLLR01000060.1"/>
</dbReference>
<dbReference type="EMBL" id="QLLR01000060">
    <property type="protein sequence ID" value="RAJ19810.1"/>
    <property type="molecule type" value="Genomic_DNA"/>
</dbReference>
<dbReference type="Proteomes" id="UP000249754">
    <property type="component" value="Unassembled WGS sequence"/>
</dbReference>
<organism evidence="1 2">
    <name type="scientific">Pedobacter cryoconitis</name>
    <dbReference type="NCBI Taxonomy" id="188932"/>
    <lineage>
        <taxon>Bacteria</taxon>
        <taxon>Pseudomonadati</taxon>
        <taxon>Bacteroidota</taxon>
        <taxon>Sphingobacteriia</taxon>
        <taxon>Sphingobacteriales</taxon>
        <taxon>Sphingobacteriaceae</taxon>
        <taxon>Pedobacter</taxon>
    </lineage>
</organism>
<evidence type="ECO:0000313" key="2">
    <source>
        <dbReference type="Proteomes" id="UP000249754"/>
    </source>
</evidence>
<proteinExistence type="predicted"/>
<protein>
    <recommendedName>
        <fullName evidence="3">Exonuclease VII large subunit C-terminal domain-containing protein</fullName>
    </recommendedName>
</protein>
<evidence type="ECO:0000313" key="1">
    <source>
        <dbReference type="EMBL" id="RAJ19810.1"/>
    </source>
</evidence>
<accession>A0A327RS20</accession>
<name>A0A327RS20_9SPHI</name>
<evidence type="ECO:0008006" key="3">
    <source>
        <dbReference type="Google" id="ProtNLM"/>
    </source>
</evidence>